<dbReference type="Proteomes" id="UP000035642">
    <property type="component" value="Unassembled WGS sequence"/>
</dbReference>
<organism evidence="1 2">
    <name type="scientific">Angiostrongylus cantonensis</name>
    <name type="common">Rat lungworm</name>
    <dbReference type="NCBI Taxonomy" id="6313"/>
    <lineage>
        <taxon>Eukaryota</taxon>
        <taxon>Metazoa</taxon>
        <taxon>Ecdysozoa</taxon>
        <taxon>Nematoda</taxon>
        <taxon>Chromadorea</taxon>
        <taxon>Rhabditida</taxon>
        <taxon>Rhabditina</taxon>
        <taxon>Rhabditomorpha</taxon>
        <taxon>Strongyloidea</taxon>
        <taxon>Metastrongylidae</taxon>
        <taxon>Angiostrongylus</taxon>
    </lineage>
</organism>
<dbReference type="WBParaSite" id="ACAC_0000632201-mRNA-1">
    <property type="protein sequence ID" value="ACAC_0000632201-mRNA-1"/>
    <property type="gene ID" value="ACAC_0000632201"/>
</dbReference>
<keyword evidence="1" id="KW-1185">Reference proteome</keyword>
<name>A0A0K0D8C7_ANGCA</name>
<evidence type="ECO:0000313" key="2">
    <source>
        <dbReference type="WBParaSite" id="ACAC_0000632201-mRNA-1"/>
    </source>
</evidence>
<dbReference type="AlphaFoldDB" id="A0A0K0D8C7"/>
<reference evidence="2" key="2">
    <citation type="submission" date="2017-02" db="UniProtKB">
        <authorList>
            <consortium name="WormBaseParasite"/>
        </authorList>
    </citation>
    <scope>IDENTIFICATION</scope>
</reference>
<sequence length="75" mass="8792">MIWNLFYEDCTLVEHKEIIAHSFVSDNTFKFDGTDFFEFSTYVFMHQDVNMRNCSVEDGMELNKDNAAFSLYNAG</sequence>
<proteinExistence type="predicted"/>
<protein>
    <submittedName>
        <fullName evidence="2">Pentapeptide repeat-containing protein</fullName>
    </submittedName>
</protein>
<accession>A0A0K0D8C7</accession>
<evidence type="ECO:0000313" key="1">
    <source>
        <dbReference type="Proteomes" id="UP000035642"/>
    </source>
</evidence>
<reference evidence="1" key="1">
    <citation type="submission" date="2012-09" db="EMBL/GenBank/DDBJ databases">
        <authorList>
            <person name="Martin A.A."/>
        </authorList>
    </citation>
    <scope>NUCLEOTIDE SEQUENCE</scope>
</reference>